<keyword evidence="3" id="KW-1185">Reference proteome</keyword>
<dbReference type="eggNOG" id="COG3774">
    <property type="taxonomic scope" value="Bacteria"/>
</dbReference>
<dbReference type="AlphaFoldDB" id="A0A078KUH2"/>
<reference evidence="2 3" key="1">
    <citation type="submission" date="2014-06" db="EMBL/GenBank/DDBJ databases">
        <authorList>
            <person name="Urmite Genomes Urmite Genomes"/>
        </authorList>
    </citation>
    <scope>NUCLEOTIDE SEQUENCE [LARGE SCALE GENOMIC DNA]</scope>
</reference>
<dbReference type="Pfam" id="PF12919">
    <property type="entry name" value="TcdA_TcdB"/>
    <property type="match status" value="1"/>
</dbReference>
<dbReference type="GO" id="GO:0016757">
    <property type="term" value="F:glycosyltransferase activity"/>
    <property type="evidence" value="ECO:0007669"/>
    <property type="project" value="UniProtKB-KW"/>
</dbReference>
<dbReference type="RefSeq" id="WP_043873135.1">
    <property type="nucleotide sequence ID" value="NZ_CCVW01000001.1"/>
</dbReference>
<evidence type="ECO:0000313" key="2">
    <source>
        <dbReference type="EMBL" id="CDZ76652.1"/>
    </source>
</evidence>
<evidence type="ECO:0000313" key="3">
    <source>
        <dbReference type="Proteomes" id="UP000044071"/>
    </source>
</evidence>
<keyword evidence="2" id="KW-0328">Glycosyltransferase</keyword>
<dbReference type="OrthoDB" id="5632554at2"/>
<accession>A0A078KUH2</accession>
<name>A0A078KUH2_9GAMM</name>
<sequence>MKNLKLTQVPDTNSFNIFGPDPFKLLQVEGKQEALPDLPELLNLHQTGVQIMPSNGYEHNNHLIPNHSHFIYQVNPLRNPDHLQTIARFKRLYESYNVILWVNFYCYSAEELHHLKETCIQNQVHLMDCAVIDGYMGEVEPMYKLELLRGNYAASTDTFRIELLSRWGGWYMDTDVLSLDDPERLIDVVSPTGLYLHKGPVKFIERNIHPLHHKHKKSDDTGIICSFDESDDEDDLDAKFKYDLIQNNQNNDFIMATRRHQFIEKVKAQIVENYKTSAKDLFGEEELKKYRELAEYSYSQLNDRYGLSTSDFVLNWTIFCTGPTVFRNIHHEDSDLNYHGTPKNEGPVPLDFFHFACEISWKNQLNKKDTQIADEDAIKIAITGLLIDLLREPRYLRLDRYAPLLTEARAYTVLKTIDQYYPDSFAKVRKIYSCGYDNVFAELKAENSHFLPEYPKPSQSVGSISGHISPFFSPKPVNKSMDKSAEEAKVHVSTSSVSCTRQ</sequence>
<dbReference type="EMBL" id="CCSB01000001">
    <property type="protein sequence ID" value="CDZ76652.1"/>
    <property type="molecule type" value="Genomic_DNA"/>
</dbReference>
<gene>
    <name evidence="2" type="ORF">BN59_00926</name>
</gene>
<proteinExistence type="predicted"/>
<evidence type="ECO:0000259" key="1">
    <source>
        <dbReference type="Pfam" id="PF12919"/>
    </source>
</evidence>
<feature type="domain" description="GT44" evidence="1">
    <location>
        <begin position="125"/>
        <end position="177"/>
    </location>
</feature>
<organism evidence="2 3">
    <name type="scientific">Legionella massiliensis</name>
    <dbReference type="NCBI Taxonomy" id="1034943"/>
    <lineage>
        <taxon>Bacteria</taxon>
        <taxon>Pseudomonadati</taxon>
        <taxon>Pseudomonadota</taxon>
        <taxon>Gammaproteobacteria</taxon>
        <taxon>Legionellales</taxon>
        <taxon>Legionellaceae</taxon>
        <taxon>Legionella</taxon>
    </lineage>
</organism>
<dbReference type="Gene3D" id="3.90.550.20">
    <property type="match status" value="1"/>
</dbReference>
<dbReference type="InterPro" id="IPR029044">
    <property type="entry name" value="Nucleotide-diphossugar_trans"/>
</dbReference>
<dbReference type="Proteomes" id="UP000044071">
    <property type="component" value="Unassembled WGS sequence"/>
</dbReference>
<protein>
    <submittedName>
        <fullName evidence="2">Mannosyltransferase OCH1</fullName>
    </submittedName>
</protein>
<dbReference type="SUPFAM" id="SSF53448">
    <property type="entry name" value="Nucleotide-diphospho-sugar transferases"/>
    <property type="match status" value="1"/>
</dbReference>
<dbReference type="InterPro" id="IPR024770">
    <property type="entry name" value="TcdA/TcdB_cat"/>
</dbReference>
<keyword evidence="2" id="KW-0808">Transferase</keyword>